<feature type="chain" id="PRO_5046833806" evidence="3">
    <location>
        <begin position="29"/>
        <end position="343"/>
    </location>
</feature>
<dbReference type="InterPro" id="IPR002491">
    <property type="entry name" value="ABC_transptr_periplasmic_BD"/>
</dbReference>
<proteinExistence type="inferred from homology"/>
<dbReference type="PANTHER" id="PTHR30535">
    <property type="entry name" value="VITAMIN B12-BINDING PROTEIN"/>
    <property type="match status" value="1"/>
</dbReference>
<evidence type="ECO:0000259" key="4">
    <source>
        <dbReference type="PROSITE" id="PS50983"/>
    </source>
</evidence>
<organism evidence="5 6">
    <name type="scientific">Amycolatopsis samaneae</name>
    <dbReference type="NCBI Taxonomy" id="664691"/>
    <lineage>
        <taxon>Bacteria</taxon>
        <taxon>Bacillati</taxon>
        <taxon>Actinomycetota</taxon>
        <taxon>Actinomycetes</taxon>
        <taxon>Pseudonocardiales</taxon>
        <taxon>Pseudonocardiaceae</taxon>
        <taxon>Amycolatopsis</taxon>
    </lineage>
</organism>
<keyword evidence="6" id="KW-1185">Reference proteome</keyword>
<dbReference type="RefSeq" id="WP_345408932.1">
    <property type="nucleotide sequence ID" value="NZ_BAABHG010000032.1"/>
</dbReference>
<keyword evidence="3" id="KW-0732">Signal</keyword>
<evidence type="ECO:0000313" key="6">
    <source>
        <dbReference type="Proteomes" id="UP001597419"/>
    </source>
</evidence>
<accession>A0ABW5GNN3</accession>
<feature type="signal peptide" evidence="3">
    <location>
        <begin position="1"/>
        <end position="28"/>
    </location>
</feature>
<dbReference type="PROSITE" id="PS51257">
    <property type="entry name" value="PROKAR_LIPOPROTEIN"/>
    <property type="match status" value="1"/>
</dbReference>
<comment type="similarity">
    <text evidence="1">Belongs to the bacterial solute-binding protein 8 family.</text>
</comment>
<comment type="caution">
    <text evidence="5">The sequence shown here is derived from an EMBL/GenBank/DDBJ whole genome shotgun (WGS) entry which is preliminary data.</text>
</comment>
<name>A0ABW5GNN3_9PSEU</name>
<dbReference type="PROSITE" id="PS50983">
    <property type="entry name" value="FE_B12_PBP"/>
    <property type="match status" value="1"/>
</dbReference>
<dbReference type="PANTHER" id="PTHR30535:SF34">
    <property type="entry name" value="MOLYBDATE-BINDING PROTEIN MOLA"/>
    <property type="match status" value="1"/>
</dbReference>
<evidence type="ECO:0000256" key="1">
    <source>
        <dbReference type="ARBA" id="ARBA00008814"/>
    </source>
</evidence>
<feature type="domain" description="Fe/B12 periplasmic-binding" evidence="4">
    <location>
        <begin position="69"/>
        <end position="343"/>
    </location>
</feature>
<feature type="region of interest" description="Disordered" evidence="2">
    <location>
        <begin position="32"/>
        <end position="53"/>
    </location>
</feature>
<evidence type="ECO:0000313" key="5">
    <source>
        <dbReference type="EMBL" id="MFD2462450.1"/>
    </source>
</evidence>
<dbReference type="SUPFAM" id="SSF53807">
    <property type="entry name" value="Helical backbone' metal receptor"/>
    <property type="match status" value="1"/>
</dbReference>
<dbReference type="EMBL" id="JBHUKU010000016">
    <property type="protein sequence ID" value="MFD2462450.1"/>
    <property type="molecule type" value="Genomic_DNA"/>
</dbReference>
<protein>
    <submittedName>
        <fullName evidence="5">ABC transporter substrate-binding protein</fullName>
    </submittedName>
</protein>
<dbReference type="Pfam" id="PF01497">
    <property type="entry name" value="Peripla_BP_2"/>
    <property type="match status" value="1"/>
</dbReference>
<dbReference type="Proteomes" id="UP001597419">
    <property type="component" value="Unassembled WGS sequence"/>
</dbReference>
<dbReference type="Gene3D" id="3.40.50.1980">
    <property type="entry name" value="Nitrogenase molybdenum iron protein domain"/>
    <property type="match status" value="2"/>
</dbReference>
<evidence type="ECO:0000256" key="3">
    <source>
        <dbReference type="SAM" id="SignalP"/>
    </source>
</evidence>
<sequence length="343" mass="34152">MRTAHSSPKPRRLAALVLVAGLSLSACAGESATPAAAPSSGMDMGGKKAGHGAPPACPPLPRLDAPPKRIVTMDGGAAAILTELGLGDRIVGTAAPDFFAAFPPEKKAVLDRIPVLDPGQGNAEKVIDARPDLVVGISTYSFGGFDGTPTVDRLAQAGAKTLAACKPSGGPVKDLSVTTKFVTDAAKVLGVAEQGEQLAARIQSAVDSAKGAGGAPVRTLVVSRAPAAGQPVVTQGGTSLATGAITLAGGKNIAEDTTTDFASLSAEELVARDPQAIVVLSGFAPESDADLVAAVRASPVLAGSTAVRENRVVVVPQSILLSPSVLNGQAVATIAAALRKTAT</sequence>
<dbReference type="InterPro" id="IPR050902">
    <property type="entry name" value="ABC_Transporter_SBP"/>
</dbReference>
<gene>
    <name evidence="5" type="ORF">ACFSYJ_27840</name>
</gene>
<reference evidence="6" key="1">
    <citation type="journal article" date="2019" name="Int. J. Syst. Evol. Microbiol.">
        <title>The Global Catalogue of Microorganisms (GCM) 10K type strain sequencing project: providing services to taxonomists for standard genome sequencing and annotation.</title>
        <authorList>
            <consortium name="The Broad Institute Genomics Platform"/>
            <consortium name="The Broad Institute Genome Sequencing Center for Infectious Disease"/>
            <person name="Wu L."/>
            <person name="Ma J."/>
        </authorList>
    </citation>
    <scope>NUCLEOTIDE SEQUENCE [LARGE SCALE GENOMIC DNA]</scope>
    <source>
        <strain evidence="6">CGMCC 4.7643</strain>
    </source>
</reference>
<evidence type="ECO:0000256" key="2">
    <source>
        <dbReference type="SAM" id="MobiDB-lite"/>
    </source>
</evidence>